<dbReference type="Pfam" id="PF02441">
    <property type="entry name" value="Flavoprotein"/>
    <property type="match status" value="1"/>
</dbReference>
<keyword evidence="3" id="KW-1185">Reference proteome</keyword>
<dbReference type="Proteomes" id="UP000651728">
    <property type="component" value="Unassembled WGS sequence"/>
</dbReference>
<gene>
    <name evidence="2" type="ORF">Mam01_52900</name>
</gene>
<dbReference type="Gene3D" id="3.40.50.1950">
    <property type="entry name" value="Flavin prenyltransferase-like"/>
    <property type="match status" value="1"/>
</dbReference>
<accession>A0ABQ4FJZ1</accession>
<dbReference type="InterPro" id="IPR003382">
    <property type="entry name" value="Flavoprotein"/>
</dbReference>
<dbReference type="RefSeq" id="WP_204287856.1">
    <property type="nucleotide sequence ID" value="NZ_BAABEJ010000024.1"/>
</dbReference>
<organism evidence="2 3">
    <name type="scientific">Microbispora amethystogenes</name>
    <dbReference type="NCBI Taxonomy" id="1427754"/>
    <lineage>
        <taxon>Bacteria</taxon>
        <taxon>Bacillati</taxon>
        <taxon>Actinomycetota</taxon>
        <taxon>Actinomycetes</taxon>
        <taxon>Streptosporangiales</taxon>
        <taxon>Streptosporangiaceae</taxon>
        <taxon>Microbispora</taxon>
    </lineage>
</organism>
<proteinExistence type="predicted"/>
<evidence type="ECO:0000313" key="3">
    <source>
        <dbReference type="Proteomes" id="UP000651728"/>
    </source>
</evidence>
<reference evidence="2 3" key="1">
    <citation type="submission" date="2021-01" db="EMBL/GenBank/DDBJ databases">
        <title>Whole genome shotgun sequence of Microbispora amethystogenes NBRC 101907.</title>
        <authorList>
            <person name="Komaki H."/>
            <person name="Tamura T."/>
        </authorList>
    </citation>
    <scope>NUCLEOTIDE SEQUENCE [LARGE SCALE GENOMIC DNA]</scope>
    <source>
        <strain evidence="2 3">NBRC 101907</strain>
    </source>
</reference>
<comment type="caution">
    <text evidence="2">The sequence shown here is derived from an EMBL/GenBank/DDBJ whole genome shotgun (WGS) entry which is preliminary data.</text>
</comment>
<evidence type="ECO:0000313" key="2">
    <source>
        <dbReference type="EMBL" id="GIH35126.1"/>
    </source>
</evidence>
<name>A0ABQ4FJZ1_9ACTN</name>
<dbReference type="EMBL" id="BOOB01000042">
    <property type="protein sequence ID" value="GIH35126.1"/>
    <property type="molecule type" value="Genomic_DNA"/>
</dbReference>
<dbReference type="SUPFAM" id="SSF52507">
    <property type="entry name" value="Homo-oligomeric flavin-containing Cys decarboxylases, HFCD"/>
    <property type="match status" value="1"/>
</dbReference>
<dbReference type="InterPro" id="IPR036551">
    <property type="entry name" value="Flavin_trans-like"/>
</dbReference>
<feature type="domain" description="Flavoprotein" evidence="1">
    <location>
        <begin position="10"/>
        <end position="138"/>
    </location>
</feature>
<evidence type="ECO:0000259" key="1">
    <source>
        <dbReference type="Pfam" id="PF02441"/>
    </source>
</evidence>
<sequence>MTEGKPVLYVIACGGRPAGELPAFVERLQADGWTVCVIVTPSGMKFVDAERLIALTGYPVRHDYKQPEEPDVLPPADAMAVVPATFNTTNKWAQGISDTLALGLLNEAIGLGLPIVAAPWPNHALARHPAFPGSVARLKEWGVRMVLDWDRLPAPDSGAPGAGSFPWDDLHEALHTMRGAVAERTPPR</sequence>
<protein>
    <recommendedName>
        <fullName evidence="1">Flavoprotein domain-containing protein</fullName>
    </recommendedName>
</protein>